<feature type="transmembrane region" description="Helical" evidence="6">
    <location>
        <begin position="382"/>
        <end position="401"/>
    </location>
</feature>
<dbReference type="InterPro" id="IPR011701">
    <property type="entry name" value="MFS"/>
</dbReference>
<organism evidence="8 9">
    <name type="scientific">Naematelia encephala</name>
    <dbReference type="NCBI Taxonomy" id="71784"/>
    <lineage>
        <taxon>Eukaryota</taxon>
        <taxon>Fungi</taxon>
        <taxon>Dikarya</taxon>
        <taxon>Basidiomycota</taxon>
        <taxon>Agaricomycotina</taxon>
        <taxon>Tremellomycetes</taxon>
        <taxon>Tremellales</taxon>
        <taxon>Naemateliaceae</taxon>
        <taxon>Naematelia</taxon>
    </lineage>
</organism>
<feature type="transmembrane region" description="Helical" evidence="6">
    <location>
        <begin position="450"/>
        <end position="470"/>
    </location>
</feature>
<feature type="transmembrane region" description="Helical" evidence="6">
    <location>
        <begin position="222"/>
        <end position="242"/>
    </location>
</feature>
<feature type="domain" description="Major facilitator superfamily (MFS) profile" evidence="7">
    <location>
        <begin position="65"/>
        <end position="474"/>
    </location>
</feature>
<dbReference type="FunCoup" id="A0A1Y2ATN1">
    <property type="interactions" value="52"/>
</dbReference>
<dbReference type="SUPFAM" id="SSF103473">
    <property type="entry name" value="MFS general substrate transporter"/>
    <property type="match status" value="1"/>
</dbReference>
<dbReference type="InterPro" id="IPR036259">
    <property type="entry name" value="MFS_trans_sf"/>
</dbReference>
<keyword evidence="2" id="KW-0813">Transport</keyword>
<dbReference type="Gene3D" id="1.20.1250.20">
    <property type="entry name" value="MFS general substrate transporter like domains"/>
    <property type="match status" value="1"/>
</dbReference>
<sequence>MSHLNLPDEQEKGEDAFVGVLETHVDVEQARKDATLNLLAHHKVTTFDPNSPEVKKVVRKIDLHIMTMVFSVYCLQLMDKNSLSYAAIEGIKKATHLTASQYSWLGSIVYFGYLGGDIPAVYFLQKFDLVRYFSIMTIAWGIVVACQAACSSFAGLAVCRFLLGFIEVCTVPACFHITASYYTAEEQIARVSFWYTSSALAGVFGGFFAWCLYFAGSFGWRAIFILYGGLTICCGLIMLFFLDASPSVARWLSEDEKVIALERLRSTRVGSEKWGFNKEQFKEAFTDIRIYLIFALLVSTGLPNGGLTAFGPTIIQGFGFKTSQTTLLAMVPGAFETLIIPIFVLIARKITRGAAGIIAIAIGIIGTILMLTVPAHAYGARYLGYVLTLQYPICIIFVITYITSGVSGTTKKFAFNCLYQAGFAAGNIIGPQTFRGKDAPNYAPAKYTMLAFIVVSGLLLGVLEAIHYYWNKKRDAQDAEDERNGVVHPIVENEEFMDLTDFQQRHFRYPL</sequence>
<dbReference type="InterPro" id="IPR020846">
    <property type="entry name" value="MFS_dom"/>
</dbReference>
<evidence type="ECO:0000256" key="6">
    <source>
        <dbReference type="SAM" id="Phobius"/>
    </source>
</evidence>
<evidence type="ECO:0000313" key="8">
    <source>
        <dbReference type="EMBL" id="ORY25824.1"/>
    </source>
</evidence>
<feature type="transmembrane region" description="Helical" evidence="6">
    <location>
        <begin position="327"/>
        <end position="347"/>
    </location>
</feature>
<evidence type="ECO:0000256" key="3">
    <source>
        <dbReference type="ARBA" id="ARBA00022692"/>
    </source>
</evidence>
<evidence type="ECO:0000313" key="9">
    <source>
        <dbReference type="Proteomes" id="UP000193986"/>
    </source>
</evidence>
<feature type="transmembrane region" description="Helical" evidence="6">
    <location>
        <begin position="354"/>
        <end position="376"/>
    </location>
</feature>
<dbReference type="GO" id="GO:0022857">
    <property type="term" value="F:transmembrane transporter activity"/>
    <property type="evidence" value="ECO:0007669"/>
    <property type="project" value="InterPro"/>
</dbReference>
<keyword evidence="4 6" id="KW-1133">Transmembrane helix</keyword>
<evidence type="ECO:0000259" key="7">
    <source>
        <dbReference type="PROSITE" id="PS50850"/>
    </source>
</evidence>
<dbReference type="OrthoDB" id="6730379at2759"/>
<dbReference type="PROSITE" id="PS50850">
    <property type="entry name" value="MFS"/>
    <property type="match status" value="1"/>
</dbReference>
<feature type="transmembrane region" description="Helical" evidence="6">
    <location>
        <begin position="161"/>
        <end position="182"/>
    </location>
</feature>
<feature type="transmembrane region" description="Helical" evidence="6">
    <location>
        <begin position="413"/>
        <end position="430"/>
    </location>
</feature>
<dbReference type="GO" id="GO:0016020">
    <property type="term" value="C:membrane"/>
    <property type="evidence" value="ECO:0007669"/>
    <property type="project" value="UniProtKB-SubCell"/>
</dbReference>
<comment type="subcellular location">
    <subcellularLocation>
        <location evidence="1">Membrane</location>
        <topology evidence="1">Multi-pass membrane protein</topology>
    </subcellularLocation>
</comment>
<dbReference type="AlphaFoldDB" id="A0A1Y2ATN1"/>
<reference evidence="8 9" key="1">
    <citation type="submission" date="2016-07" db="EMBL/GenBank/DDBJ databases">
        <title>Pervasive Adenine N6-methylation of Active Genes in Fungi.</title>
        <authorList>
            <consortium name="DOE Joint Genome Institute"/>
            <person name="Mondo S.J."/>
            <person name="Dannebaum R.O."/>
            <person name="Kuo R.C."/>
            <person name="Labutti K."/>
            <person name="Haridas S."/>
            <person name="Kuo A."/>
            <person name="Salamov A."/>
            <person name="Ahrendt S.R."/>
            <person name="Lipzen A."/>
            <person name="Sullivan W."/>
            <person name="Andreopoulos W.B."/>
            <person name="Clum A."/>
            <person name="Lindquist E."/>
            <person name="Daum C."/>
            <person name="Ramamoorthy G.K."/>
            <person name="Gryganskyi A."/>
            <person name="Culley D."/>
            <person name="Magnuson J.K."/>
            <person name="James T.Y."/>
            <person name="O'Malley M.A."/>
            <person name="Stajich J.E."/>
            <person name="Spatafora J.W."/>
            <person name="Visel A."/>
            <person name="Grigoriev I.V."/>
        </authorList>
    </citation>
    <scope>NUCLEOTIDE SEQUENCE [LARGE SCALE GENOMIC DNA]</scope>
    <source>
        <strain evidence="8 9">68-887.2</strain>
    </source>
</reference>
<keyword evidence="3 6" id="KW-0812">Transmembrane</keyword>
<evidence type="ECO:0000256" key="4">
    <source>
        <dbReference type="ARBA" id="ARBA00022989"/>
    </source>
</evidence>
<accession>A0A1Y2ATN1</accession>
<evidence type="ECO:0000256" key="1">
    <source>
        <dbReference type="ARBA" id="ARBA00004141"/>
    </source>
</evidence>
<dbReference type="Pfam" id="PF07690">
    <property type="entry name" value="MFS_1"/>
    <property type="match status" value="1"/>
</dbReference>
<dbReference type="EMBL" id="MCFC01000053">
    <property type="protein sequence ID" value="ORY25824.1"/>
    <property type="molecule type" value="Genomic_DNA"/>
</dbReference>
<dbReference type="PANTHER" id="PTHR43791">
    <property type="entry name" value="PERMEASE-RELATED"/>
    <property type="match status" value="1"/>
</dbReference>
<comment type="caution">
    <text evidence="8">The sequence shown here is derived from an EMBL/GenBank/DDBJ whole genome shotgun (WGS) entry which is preliminary data.</text>
</comment>
<dbReference type="InParanoid" id="A0A1Y2ATN1"/>
<dbReference type="PANTHER" id="PTHR43791:SF36">
    <property type="entry name" value="TRANSPORTER, PUTATIVE (AFU_ORTHOLOGUE AFUA_6G08340)-RELATED"/>
    <property type="match status" value="1"/>
</dbReference>
<keyword evidence="9" id="KW-1185">Reference proteome</keyword>
<gene>
    <name evidence="8" type="ORF">BCR39DRAFT_542931</name>
</gene>
<feature type="transmembrane region" description="Helical" evidence="6">
    <location>
        <begin position="102"/>
        <end position="125"/>
    </location>
</feature>
<name>A0A1Y2ATN1_9TREE</name>
<protein>
    <submittedName>
        <fullName evidence="8">Major facilitator superfamily domain-containing protein</fullName>
    </submittedName>
</protein>
<dbReference type="Proteomes" id="UP000193986">
    <property type="component" value="Unassembled WGS sequence"/>
</dbReference>
<proteinExistence type="predicted"/>
<evidence type="ECO:0000256" key="5">
    <source>
        <dbReference type="ARBA" id="ARBA00023136"/>
    </source>
</evidence>
<feature type="transmembrane region" description="Helical" evidence="6">
    <location>
        <begin position="194"/>
        <end position="216"/>
    </location>
</feature>
<keyword evidence="5 6" id="KW-0472">Membrane</keyword>
<feature type="transmembrane region" description="Helical" evidence="6">
    <location>
        <begin position="132"/>
        <end position="155"/>
    </location>
</feature>
<feature type="transmembrane region" description="Helical" evidence="6">
    <location>
        <begin position="290"/>
        <end position="315"/>
    </location>
</feature>
<evidence type="ECO:0000256" key="2">
    <source>
        <dbReference type="ARBA" id="ARBA00022448"/>
    </source>
</evidence>